<accession>A0A495PQ11</accession>
<evidence type="ECO:0000256" key="3">
    <source>
        <dbReference type="RuleBase" id="RU363015"/>
    </source>
</evidence>
<dbReference type="EMBL" id="RBLG01000003">
    <property type="protein sequence ID" value="RKS50769.1"/>
    <property type="molecule type" value="Genomic_DNA"/>
</dbReference>
<evidence type="ECO:0000313" key="4">
    <source>
        <dbReference type="EMBL" id="RKS50769.1"/>
    </source>
</evidence>
<comment type="catalytic activity">
    <reaction evidence="1">
        <text>AMP + H2O = D-ribose 5-phosphate + adenine</text>
        <dbReference type="Rhea" id="RHEA:20129"/>
        <dbReference type="ChEBI" id="CHEBI:15377"/>
        <dbReference type="ChEBI" id="CHEBI:16708"/>
        <dbReference type="ChEBI" id="CHEBI:78346"/>
        <dbReference type="ChEBI" id="CHEBI:456215"/>
        <dbReference type="EC" id="3.2.2.4"/>
    </reaction>
</comment>
<protein>
    <recommendedName>
        <fullName evidence="3">Cytokinin riboside 5'-monophosphate phosphoribohydrolase</fullName>
        <ecNumber evidence="3">3.2.2.n1</ecNumber>
    </recommendedName>
</protein>
<dbReference type="InterPro" id="IPR031100">
    <property type="entry name" value="LOG_fam"/>
</dbReference>
<proteinExistence type="inferred from homology"/>
<keyword evidence="5" id="KW-1185">Reference proteome</keyword>
<dbReference type="OrthoDB" id="9801098at2"/>
<dbReference type="NCBIfam" id="TIGR00730">
    <property type="entry name" value="Rossman fold protein, TIGR00730 family"/>
    <property type="match status" value="1"/>
</dbReference>
<dbReference type="AlphaFoldDB" id="A0A495PQ11"/>
<dbReference type="InterPro" id="IPR005269">
    <property type="entry name" value="LOG"/>
</dbReference>
<evidence type="ECO:0000256" key="2">
    <source>
        <dbReference type="ARBA" id="ARBA00006763"/>
    </source>
</evidence>
<keyword evidence="3" id="KW-0378">Hydrolase</keyword>
<dbReference type="Pfam" id="PF03641">
    <property type="entry name" value="Lysine_decarbox"/>
    <property type="match status" value="1"/>
</dbReference>
<dbReference type="GO" id="GO:0008714">
    <property type="term" value="F:AMP nucleosidase activity"/>
    <property type="evidence" value="ECO:0007669"/>
    <property type="project" value="UniProtKB-EC"/>
</dbReference>
<dbReference type="PANTHER" id="PTHR31223:SF70">
    <property type="entry name" value="LOG FAMILY PROTEIN YJL055W"/>
    <property type="match status" value="1"/>
</dbReference>
<evidence type="ECO:0000313" key="5">
    <source>
        <dbReference type="Proteomes" id="UP000276282"/>
    </source>
</evidence>
<dbReference type="EC" id="3.2.2.n1" evidence="3"/>
<comment type="caution">
    <text evidence="4">The sequence shown here is derived from an EMBL/GenBank/DDBJ whole genome shotgun (WGS) entry which is preliminary data.</text>
</comment>
<reference evidence="4 5" key="1">
    <citation type="submission" date="2018-10" db="EMBL/GenBank/DDBJ databases">
        <title>Genomic Encyclopedia of Archaeal and Bacterial Type Strains, Phase II (KMG-II): from individual species to whole genera.</title>
        <authorList>
            <person name="Goeker M."/>
        </authorList>
    </citation>
    <scope>NUCLEOTIDE SEQUENCE [LARGE SCALE GENOMIC DNA]</scope>
    <source>
        <strain evidence="4 5">DSM 19839</strain>
    </source>
</reference>
<dbReference type="GO" id="GO:0005829">
    <property type="term" value="C:cytosol"/>
    <property type="evidence" value="ECO:0007669"/>
    <property type="project" value="TreeGrafter"/>
</dbReference>
<dbReference type="GO" id="GO:0009691">
    <property type="term" value="P:cytokinin biosynthetic process"/>
    <property type="evidence" value="ECO:0007669"/>
    <property type="project" value="UniProtKB-UniRule"/>
</dbReference>
<comment type="similarity">
    <text evidence="2 3">Belongs to the LOG family.</text>
</comment>
<dbReference type="SUPFAM" id="SSF102405">
    <property type="entry name" value="MCP/YpsA-like"/>
    <property type="match status" value="1"/>
</dbReference>
<organism evidence="4 5">
    <name type="scientific">Gillisia mitskevichiae</name>
    <dbReference type="NCBI Taxonomy" id="270921"/>
    <lineage>
        <taxon>Bacteria</taxon>
        <taxon>Pseudomonadati</taxon>
        <taxon>Bacteroidota</taxon>
        <taxon>Flavobacteriia</taxon>
        <taxon>Flavobacteriales</taxon>
        <taxon>Flavobacteriaceae</taxon>
        <taxon>Gillisia</taxon>
    </lineage>
</organism>
<evidence type="ECO:0000256" key="1">
    <source>
        <dbReference type="ARBA" id="ARBA00000274"/>
    </source>
</evidence>
<gene>
    <name evidence="4" type="ORF">BC962_2543</name>
</gene>
<dbReference type="Gene3D" id="3.40.50.450">
    <property type="match status" value="1"/>
</dbReference>
<dbReference type="RefSeq" id="WP_121346357.1">
    <property type="nucleotide sequence ID" value="NZ_RBLG01000003.1"/>
</dbReference>
<name>A0A495PQ11_9FLAO</name>
<dbReference type="PANTHER" id="PTHR31223">
    <property type="entry name" value="LOG FAMILY PROTEIN YJL055W"/>
    <property type="match status" value="1"/>
</dbReference>
<keyword evidence="3" id="KW-0203">Cytokinin biosynthesis</keyword>
<dbReference type="Proteomes" id="UP000276282">
    <property type="component" value="Unassembled WGS sequence"/>
</dbReference>
<sequence>MKTHNNYKNALKSLAVFCASSDGVDTLIFNEAYQVGEYLAKSNIKLVYGGSKLGLMGQVAKGVLDNNGVATGVIPEFLKTKEVVHSGLTELITTENMHERKLKMHDLSEGFIALPGGFGTLEELFEILTWGQLGLHKHPIGILNSNHYYDDLLAMMDKMVAKGLLKRSNMDLVLVADNIEDLIEKMRYFEPIPVPKWMNKNQT</sequence>